<keyword evidence="4" id="KW-0472">Membrane</keyword>
<evidence type="ECO:0000313" key="6">
    <source>
        <dbReference type="Proteomes" id="UP000030147"/>
    </source>
</evidence>
<dbReference type="SUPFAM" id="SSF53448">
    <property type="entry name" value="Nucleotide-diphospho-sugar transferases"/>
    <property type="match status" value="1"/>
</dbReference>
<evidence type="ECO:0000256" key="4">
    <source>
        <dbReference type="SAM" id="Phobius"/>
    </source>
</evidence>
<feature type="transmembrane region" description="Helical" evidence="4">
    <location>
        <begin position="7"/>
        <end position="28"/>
    </location>
</feature>
<organism evidence="5 6">
    <name type="scientific">Pontibacillus yanchengensis Y32</name>
    <dbReference type="NCBI Taxonomy" id="1385514"/>
    <lineage>
        <taxon>Bacteria</taxon>
        <taxon>Bacillati</taxon>
        <taxon>Bacillota</taxon>
        <taxon>Bacilli</taxon>
        <taxon>Bacillales</taxon>
        <taxon>Bacillaceae</taxon>
        <taxon>Pontibacillus</taxon>
    </lineage>
</organism>
<dbReference type="InterPro" id="IPR029044">
    <property type="entry name" value="Nucleotide-diphossugar_trans"/>
</dbReference>
<dbReference type="eggNOG" id="COG1215">
    <property type="taxonomic scope" value="Bacteria"/>
</dbReference>
<dbReference type="EMBL" id="AVBF01000001">
    <property type="protein sequence ID" value="KGP74581.1"/>
    <property type="molecule type" value="Genomic_DNA"/>
</dbReference>
<dbReference type="Gene3D" id="3.90.550.10">
    <property type="entry name" value="Spore Coat Polysaccharide Biosynthesis Protein SpsA, Chain A"/>
    <property type="match status" value="1"/>
</dbReference>
<feature type="transmembrane region" description="Helical" evidence="4">
    <location>
        <begin position="331"/>
        <end position="351"/>
    </location>
</feature>
<evidence type="ECO:0000256" key="2">
    <source>
        <dbReference type="ARBA" id="ARBA00022676"/>
    </source>
</evidence>
<keyword evidence="2 5" id="KW-0328">Glycosyltransferase</keyword>
<dbReference type="AlphaFoldDB" id="A0A0A2TKG9"/>
<keyword evidence="3 5" id="KW-0808">Transferase</keyword>
<dbReference type="OrthoDB" id="9766299at2"/>
<sequence>MAYILIIIMIFFWIMLLLYSLLTIAGVIDRSKNSKNSNTNYPPVDILIPAHNEGKVIQKTLEAMAGIQYPGNIHIYLLNDNSHDETEEIADEFSNVYKNIHHIKVPPGEPKGKSRVLNYGLSISESPYFVIYDADNQPEPDAVKLLVNKAETTKNAAGAVGYVKTLNMNKNWLTRMIGLEFQVHQLMMQSGRWALFRVGSLTGTNMLLRRDIINDLGDYDPYALAEDAELTMRLSSKGYVLPIVSKAKTWEQEPETIKALVKQRTRWFQGNIYLLEKSLFNKESWKDRTIFHTLHHISVYLFFVILLSISHVWFVLSIFGMNTEFVQSPLIMFWYMSYIVYTIQHASAMVFDETVSVYNSFISIIMYFTYSQVFLILLIRSMYFYMKNRRKGNHIQWDKTIRF</sequence>
<feature type="transmembrane region" description="Helical" evidence="4">
    <location>
        <begin position="297"/>
        <end position="319"/>
    </location>
</feature>
<dbReference type="PANTHER" id="PTHR43630">
    <property type="entry name" value="POLY-BETA-1,6-N-ACETYL-D-GLUCOSAMINE SYNTHASE"/>
    <property type="match status" value="1"/>
</dbReference>
<protein>
    <submittedName>
        <fullName evidence="5">N-acetylglucosaminyltransferase</fullName>
    </submittedName>
</protein>
<reference evidence="5 6" key="1">
    <citation type="journal article" date="2015" name="Stand. Genomic Sci.">
        <title>High quality draft genome sequence of the moderately halophilic bacterium Pontibacillus yanchengensis Y32(T) and comparison among Pontibacillus genomes.</title>
        <authorList>
            <person name="Huang J."/>
            <person name="Qiao Z.X."/>
            <person name="Tang J.W."/>
            <person name="Wang G."/>
        </authorList>
    </citation>
    <scope>NUCLEOTIDE SEQUENCE [LARGE SCALE GENOMIC DNA]</scope>
    <source>
        <strain evidence="5 6">Y32</strain>
    </source>
</reference>
<keyword evidence="4" id="KW-0812">Transmembrane</keyword>
<dbReference type="RefSeq" id="WP_036815119.1">
    <property type="nucleotide sequence ID" value="NZ_AVBF01000001.1"/>
</dbReference>
<dbReference type="Pfam" id="PF13641">
    <property type="entry name" value="Glyco_tranf_2_3"/>
    <property type="match status" value="1"/>
</dbReference>
<accession>A0A0A2TKG9</accession>
<gene>
    <name evidence="5" type="ORF">N782_00445</name>
</gene>
<evidence type="ECO:0000313" key="5">
    <source>
        <dbReference type="EMBL" id="KGP74581.1"/>
    </source>
</evidence>
<keyword evidence="4" id="KW-1133">Transmembrane helix</keyword>
<comment type="similarity">
    <text evidence="1">Belongs to the glycosyltransferase 2 family.</text>
</comment>
<evidence type="ECO:0000256" key="3">
    <source>
        <dbReference type="ARBA" id="ARBA00022679"/>
    </source>
</evidence>
<keyword evidence="6" id="KW-1185">Reference proteome</keyword>
<dbReference type="Proteomes" id="UP000030147">
    <property type="component" value="Unassembled WGS sequence"/>
</dbReference>
<dbReference type="STRING" id="1385514.N782_00445"/>
<evidence type="ECO:0000256" key="1">
    <source>
        <dbReference type="ARBA" id="ARBA00006739"/>
    </source>
</evidence>
<dbReference type="GO" id="GO:0016757">
    <property type="term" value="F:glycosyltransferase activity"/>
    <property type="evidence" value="ECO:0007669"/>
    <property type="project" value="UniProtKB-KW"/>
</dbReference>
<comment type="caution">
    <text evidence="5">The sequence shown here is derived from an EMBL/GenBank/DDBJ whole genome shotgun (WGS) entry which is preliminary data.</text>
</comment>
<proteinExistence type="inferred from homology"/>
<feature type="transmembrane region" description="Helical" evidence="4">
    <location>
        <begin position="357"/>
        <end position="379"/>
    </location>
</feature>
<dbReference type="CDD" id="cd06423">
    <property type="entry name" value="CESA_like"/>
    <property type="match status" value="1"/>
</dbReference>
<name>A0A0A2TKG9_9BACI</name>
<dbReference type="PANTHER" id="PTHR43630:SF1">
    <property type="entry name" value="POLY-BETA-1,6-N-ACETYL-D-GLUCOSAMINE SYNTHASE"/>
    <property type="match status" value="1"/>
</dbReference>